<keyword evidence="1" id="KW-0472">Membrane</keyword>
<feature type="transmembrane region" description="Helical" evidence="1">
    <location>
        <begin position="21"/>
        <end position="46"/>
    </location>
</feature>
<accession>A0A073CGF2</accession>
<protein>
    <recommendedName>
        <fullName evidence="4">Peptide chain release factor 1</fullName>
    </recommendedName>
</protein>
<dbReference type="eggNOG" id="ENOG5032WJF">
    <property type="taxonomic scope" value="Bacteria"/>
</dbReference>
<sequence>MRLVNFSKKSMNNFIQRLKNLPWSSLLQSVALTYLIVAIAEVFTLWGITHSPAFKQIMLLLLTPPLGMLIIFAVGVGVGALSIYLIEIQPSKVFLNVACLWALFISLLIVLFLYKSIFPPVILLSTSQITIMGILIGLFWKGRPYWR</sequence>
<feature type="transmembrane region" description="Helical" evidence="1">
    <location>
        <begin position="66"/>
        <end position="86"/>
    </location>
</feature>
<keyword evidence="1" id="KW-0812">Transmembrane</keyword>
<dbReference type="HOGENOM" id="CLU_125508_0_0_3"/>
<reference evidence="2 3" key="1">
    <citation type="journal article" date="2014" name="Appl. Environ. Microbiol.">
        <title>Elucidation of insertion elements encoded on plasmids and in vitro construction of shuttle vectors from the toxic cyanobacterium Planktothrix.</title>
        <authorList>
            <person name="Christiansen G."/>
            <person name="Goesmann A."/>
            <person name="Kurmayer R."/>
        </authorList>
    </citation>
    <scope>NUCLEOTIDE SEQUENCE [LARGE SCALE GENOMIC DNA]</scope>
    <source>
        <strain evidence="2 3">NIVA-CYA 126/8</strain>
    </source>
</reference>
<dbReference type="Proteomes" id="UP000027395">
    <property type="component" value="Chromosome"/>
</dbReference>
<gene>
    <name evidence="2" type="ORF">A19Y_2440</name>
</gene>
<organism evidence="2 3">
    <name type="scientific">Planktothrix agardhii (strain NIVA-CYA 126/8)</name>
    <dbReference type="NCBI Taxonomy" id="388467"/>
    <lineage>
        <taxon>Bacteria</taxon>
        <taxon>Bacillati</taxon>
        <taxon>Cyanobacteriota</taxon>
        <taxon>Cyanophyceae</taxon>
        <taxon>Oscillatoriophycideae</taxon>
        <taxon>Oscillatoriales</taxon>
        <taxon>Microcoleaceae</taxon>
        <taxon>Planktothrix</taxon>
    </lineage>
</organism>
<feature type="transmembrane region" description="Helical" evidence="1">
    <location>
        <begin position="120"/>
        <end position="140"/>
    </location>
</feature>
<dbReference type="PATRIC" id="fig|388467.6.peg.2388"/>
<proteinExistence type="predicted"/>
<evidence type="ECO:0000313" key="3">
    <source>
        <dbReference type="Proteomes" id="UP000027395"/>
    </source>
</evidence>
<dbReference type="AlphaFoldDB" id="A0A073CGF2"/>
<dbReference type="EMBL" id="CM002803">
    <property type="protein sequence ID" value="KEI67354.1"/>
    <property type="molecule type" value="Genomic_DNA"/>
</dbReference>
<name>A0A073CGF2_PLAA1</name>
<evidence type="ECO:0000313" key="2">
    <source>
        <dbReference type="EMBL" id="KEI67354.1"/>
    </source>
</evidence>
<feature type="transmembrane region" description="Helical" evidence="1">
    <location>
        <begin position="93"/>
        <end position="114"/>
    </location>
</feature>
<keyword evidence="3" id="KW-1185">Reference proteome</keyword>
<evidence type="ECO:0000256" key="1">
    <source>
        <dbReference type="SAM" id="Phobius"/>
    </source>
</evidence>
<evidence type="ECO:0008006" key="4">
    <source>
        <dbReference type="Google" id="ProtNLM"/>
    </source>
</evidence>
<keyword evidence="1" id="KW-1133">Transmembrane helix</keyword>